<comment type="caution">
    <text evidence="5">The sequence shown here is derived from an EMBL/GenBank/DDBJ whole genome shotgun (WGS) entry which is preliminary data.</text>
</comment>
<keyword evidence="2" id="KW-0408">Iron</keyword>
<name>A0A9D1A7E4_9FIRM</name>
<evidence type="ECO:0000256" key="2">
    <source>
        <dbReference type="ARBA" id="ARBA00023004"/>
    </source>
</evidence>
<dbReference type="Proteomes" id="UP000824258">
    <property type="component" value="Unassembled WGS sequence"/>
</dbReference>
<evidence type="ECO:0000313" key="6">
    <source>
        <dbReference type="Proteomes" id="UP000824258"/>
    </source>
</evidence>
<dbReference type="InterPro" id="IPR017900">
    <property type="entry name" value="4Fe4S_Fe_S_CS"/>
</dbReference>
<reference evidence="5" key="1">
    <citation type="submission" date="2020-10" db="EMBL/GenBank/DDBJ databases">
        <authorList>
            <person name="Gilroy R."/>
        </authorList>
    </citation>
    <scope>NUCLEOTIDE SEQUENCE</scope>
    <source>
        <strain evidence="5">ChiHjej9B8-7071</strain>
    </source>
</reference>
<sequence length="251" mass="28111">MIVYFSATGNSRYCAQLLSDRLGDSLLNAGAQIRQGVAADLQSETPWVFVSPTYAWWIPRIFAQWIRRGSFQGSKDAYFVMTCGGETGDAQKYLADLCAEKGLTYRGLLPIVMPDNYLVMFETPTDAAAREILSAARPQMEEAARRIKSRETVEPLPVKLLDKVKSGMVNEGMYRYFIKTKPFRATDRCISCGKCREVCPLNNISLVNGRPQWGQTCTHCMACICLCPQEAIEYGKGTRGKARYHCPPYEG</sequence>
<dbReference type="SUPFAM" id="SSF52218">
    <property type="entry name" value="Flavoproteins"/>
    <property type="match status" value="1"/>
</dbReference>
<evidence type="ECO:0000259" key="4">
    <source>
        <dbReference type="PROSITE" id="PS51379"/>
    </source>
</evidence>
<dbReference type="AlphaFoldDB" id="A0A9D1A7E4"/>
<evidence type="ECO:0000256" key="3">
    <source>
        <dbReference type="ARBA" id="ARBA00023014"/>
    </source>
</evidence>
<dbReference type="Gene3D" id="3.30.70.20">
    <property type="match status" value="1"/>
</dbReference>
<dbReference type="NCBIfam" id="NF038196">
    <property type="entry name" value="ferrodoxin_EFR1"/>
    <property type="match status" value="1"/>
</dbReference>
<dbReference type="Pfam" id="PF00037">
    <property type="entry name" value="Fer4"/>
    <property type="match status" value="1"/>
</dbReference>
<feature type="domain" description="4Fe-4S ferredoxin-type" evidence="4">
    <location>
        <begin position="217"/>
        <end position="237"/>
    </location>
</feature>
<dbReference type="SUPFAM" id="SSF54862">
    <property type="entry name" value="4Fe-4S ferredoxins"/>
    <property type="match status" value="1"/>
</dbReference>
<dbReference type="PROSITE" id="PS51379">
    <property type="entry name" value="4FE4S_FER_2"/>
    <property type="match status" value="2"/>
</dbReference>
<keyword evidence="3" id="KW-0411">Iron-sulfur</keyword>
<reference evidence="5" key="2">
    <citation type="journal article" date="2021" name="PeerJ">
        <title>Extensive microbial diversity within the chicken gut microbiome revealed by metagenomics and culture.</title>
        <authorList>
            <person name="Gilroy R."/>
            <person name="Ravi A."/>
            <person name="Getino M."/>
            <person name="Pursley I."/>
            <person name="Horton D.L."/>
            <person name="Alikhan N.F."/>
            <person name="Baker D."/>
            <person name="Gharbi K."/>
            <person name="Hall N."/>
            <person name="Watson M."/>
            <person name="Adriaenssens E.M."/>
            <person name="Foster-Nyarko E."/>
            <person name="Jarju S."/>
            <person name="Secka A."/>
            <person name="Antonio M."/>
            <person name="Oren A."/>
            <person name="Chaudhuri R.R."/>
            <person name="La Ragione R."/>
            <person name="Hildebrand F."/>
            <person name="Pallen M.J."/>
        </authorList>
    </citation>
    <scope>NUCLEOTIDE SEQUENCE</scope>
    <source>
        <strain evidence="5">ChiHjej9B8-7071</strain>
    </source>
</reference>
<keyword evidence="1" id="KW-0479">Metal-binding</keyword>
<dbReference type="InterPro" id="IPR047964">
    <property type="entry name" value="EFR1-like"/>
</dbReference>
<protein>
    <submittedName>
        <fullName evidence="5">EFR1 family ferrodoxin</fullName>
    </submittedName>
</protein>
<gene>
    <name evidence="5" type="ORF">IAA70_04610</name>
</gene>
<feature type="domain" description="4Fe-4S ferredoxin-type" evidence="4">
    <location>
        <begin position="180"/>
        <end position="209"/>
    </location>
</feature>
<dbReference type="EMBL" id="DVGD01000142">
    <property type="protein sequence ID" value="HIR09667.1"/>
    <property type="molecule type" value="Genomic_DNA"/>
</dbReference>
<evidence type="ECO:0000313" key="5">
    <source>
        <dbReference type="EMBL" id="HIR09667.1"/>
    </source>
</evidence>
<dbReference type="Gene3D" id="3.40.50.360">
    <property type="match status" value="1"/>
</dbReference>
<dbReference type="PROSITE" id="PS00198">
    <property type="entry name" value="4FE4S_FER_1"/>
    <property type="match status" value="2"/>
</dbReference>
<evidence type="ECO:0000256" key="1">
    <source>
        <dbReference type="ARBA" id="ARBA00022723"/>
    </source>
</evidence>
<accession>A0A9D1A7E4</accession>
<dbReference type="GO" id="GO:0051536">
    <property type="term" value="F:iron-sulfur cluster binding"/>
    <property type="evidence" value="ECO:0007669"/>
    <property type="project" value="UniProtKB-KW"/>
</dbReference>
<organism evidence="5 6">
    <name type="scientific">Candidatus Avoscillospira stercoripullorum</name>
    <dbReference type="NCBI Taxonomy" id="2840709"/>
    <lineage>
        <taxon>Bacteria</taxon>
        <taxon>Bacillati</taxon>
        <taxon>Bacillota</taxon>
        <taxon>Clostridia</taxon>
        <taxon>Eubacteriales</taxon>
        <taxon>Oscillospiraceae</taxon>
        <taxon>Oscillospiraceae incertae sedis</taxon>
        <taxon>Candidatus Avoscillospira</taxon>
    </lineage>
</organism>
<dbReference type="GO" id="GO:0046872">
    <property type="term" value="F:metal ion binding"/>
    <property type="evidence" value="ECO:0007669"/>
    <property type="project" value="UniProtKB-KW"/>
</dbReference>
<dbReference type="InterPro" id="IPR017896">
    <property type="entry name" value="4Fe4S_Fe-S-bd"/>
</dbReference>
<proteinExistence type="predicted"/>
<dbReference type="InterPro" id="IPR029039">
    <property type="entry name" value="Flavoprotein-like_sf"/>
</dbReference>